<dbReference type="RefSeq" id="XP_038742981.1">
    <property type="nucleotide sequence ID" value="XM_038891694.1"/>
</dbReference>
<feature type="region of interest" description="Disordered" evidence="1">
    <location>
        <begin position="1"/>
        <end position="41"/>
    </location>
</feature>
<dbReference type="AlphaFoldDB" id="A0A9P6I7N3"/>
<keyword evidence="3" id="KW-1185">Reference proteome</keyword>
<dbReference type="EMBL" id="JAATWM020000031">
    <property type="protein sequence ID" value="KAF9873520.1"/>
    <property type="molecule type" value="Genomic_DNA"/>
</dbReference>
<dbReference type="Proteomes" id="UP000781932">
    <property type="component" value="Unassembled WGS sequence"/>
</dbReference>
<feature type="compositionally biased region" description="Polar residues" evidence="1">
    <location>
        <begin position="257"/>
        <end position="268"/>
    </location>
</feature>
<reference evidence="2" key="1">
    <citation type="submission" date="2020-03" db="EMBL/GenBank/DDBJ databases">
        <authorList>
            <person name="He L."/>
        </authorList>
    </citation>
    <scope>NUCLEOTIDE SEQUENCE</scope>
    <source>
        <strain evidence="2">CkLH20</strain>
    </source>
</reference>
<dbReference type="GeneID" id="62164768"/>
<evidence type="ECO:0000313" key="2">
    <source>
        <dbReference type="EMBL" id="KAF9873520.1"/>
    </source>
</evidence>
<accession>A0A9P6I7N3</accession>
<reference evidence="2" key="2">
    <citation type="submission" date="2020-11" db="EMBL/GenBank/DDBJ databases">
        <title>Whole genome sequencing of Colletotrichum sp.</title>
        <authorList>
            <person name="Li H."/>
        </authorList>
    </citation>
    <scope>NUCLEOTIDE SEQUENCE</scope>
    <source>
        <strain evidence="2">CkLH20</strain>
    </source>
</reference>
<sequence length="280" mass="29850">MNSIVPDVGSALSDNGDQKPADQSIAHPAPPPNRPSAHALTHIPGPVVAGFHRLGPRKDHIAVQIIDIMRPFRLLDSNPEEIPLSKPRRTSKEADLVGIATYSATGSETQDWDIHVASKPCNISLHAADANIPSAAVCGEELCNRYYRLRANIEMVDEQLRDFAITIGPGNAGYSIDLAGVGSQFNGASGSHGEPVVRPVVLNPQIETTTTTPLQSFLSDRSAGVGSTARHQERQDAIKGVIDRVNQLLPNLDGNGVPNNQPQQSASTDLKGIGSQFSNK</sequence>
<protein>
    <submittedName>
        <fullName evidence="2">Uncharacterized protein</fullName>
    </submittedName>
</protein>
<comment type="caution">
    <text evidence="2">The sequence shown here is derived from an EMBL/GenBank/DDBJ whole genome shotgun (WGS) entry which is preliminary data.</text>
</comment>
<evidence type="ECO:0000256" key="1">
    <source>
        <dbReference type="SAM" id="MobiDB-lite"/>
    </source>
</evidence>
<gene>
    <name evidence="2" type="ORF">CkaCkLH20_08979</name>
</gene>
<evidence type="ECO:0000313" key="3">
    <source>
        <dbReference type="Proteomes" id="UP000781932"/>
    </source>
</evidence>
<proteinExistence type="predicted"/>
<feature type="region of interest" description="Disordered" evidence="1">
    <location>
        <begin position="249"/>
        <end position="280"/>
    </location>
</feature>
<organism evidence="2 3">
    <name type="scientific">Colletotrichum karsti</name>
    <dbReference type="NCBI Taxonomy" id="1095194"/>
    <lineage>
        <taxon>Eukaryota</taxon>
        <taxon>Fungi</taxon>
        <taxon>Dikarya</taxon>
        <taxon>Ascomycota</taxon>
        <taxon>Pezizomycotina</taxon>
        <taxon>Sordariomycetes</taxon>
        <taxon>Hypocreomycetidae</taxon>
        <taxon>Glomerellales</taxon>
        <taxon>Glomerellaceae</taxon>
        <taxon>Colletotrichum</taxon>
        <taxon>Colletotrichum boninense species complex</taxon>
    </lineage>
</organism>
<name>A0A9P6I7N3_9PEZI</name>